<sequence length="104" mass="11637">MVSQWLPGNSCWCSHDNRRINCIVTGCWFICSLHRHTEHLLGSPESHHQSDPTAAGFGNVKVNSLGKHPGYSAALFHLGLCVNFIPWISRRRGPAHASTQKYED</sequence>
<dbReference type="AlphaFoldDB" id="A0AAV2I9T1"/>
<gene>
    <name evidence="1" type="ORF">GSLYS_00017095001</name>
</gene>
<dbReference type="Proteomes" id="UP001497497">
    <property type="component" value="Unassembled WGS sequence"/>
</dbReference>
<organism evidence="1 2">
    <name type="scientific">Lymnaea stagnalis</name>
    <name type="common">Great pond snail</name>
    <name type="synonym">Helix stagnalis</name>
    <dbReference type="NCBI Taxonomy" id="6523"/>
    <lineage>
        <taxon>Eukaryota</taxon>
        <taxon>Metazoa</taxon>
        <taxon>Spiralia</taxon>
        <taxon>Lophotrochozoa</taxon>
        <taxon>Mollusca</taxon>
        <taxon>Gastropoda</taxon>
        <taxon>Heterobranchia</taxon>
        <taxon>Euthyneura</taxon>
        <taxon>Panpulmonata</taxon>
        <taxon>Hygrophila</taxon>
        <taxon>Lymnaeoidea</taxon>
        <taxon>Lymnaeidae</taxon>
        <taxon>Lymnaea</taxon>
    </lineage>
</organism>
<dbReference type="EMBL" id="CAXITT010000559">
    <property type="protein sequence ID" value="CAL1543561.1"/>
    <property type="molecule type" value="Genomic_DNA"/>
</dbReference>
<protein>
    <submittedName>
        <fullName evidence="1">Uncharacterized protein</fullName>
    </submittedName>
</protein>
<evidence type="ECO:0000313" key="2">
    <source>
        <dbReference type="Proteomes" id="UP001497497"/>
    </source>
</evidence>
<name>A0AAV2I9T1_LYMST</name>
<keyword evidence="2" id="KW-1185">Reference proteome</keyword>
<reference evidence="1 2" key="1">
    <citation type="submission" date="2024-04" db="EMBL/GenBank/DDBJ databases">
        <authorList>
            <consortium name="Genoscope - CEA"/>
            <person name="William W."/>
        </authorList>
    </citation>
    <scope>NUCLEOTIDE SEQUENCE [LARGE SCALE GENOMIC DNA]</scope>
</reference>
<proteinExistence type="predicted"/>
<comment type="caution">
    <text evidence="1">The sequence shown here is derived from an EMBL/GenBank/DDBJ whole genome shotgun (WGS) entry which is preliminary data.</text>
</comment>
<accession>A0AAV2I9T1</accession>
<evidence type="ECO:0000313" key="1">
    <source>
        <dbReference type="EMBL" id="CAL1543561.1"/>
    </source>
</evidence>